<comment type="caution">
    <text evidence="3">The sequence shown here is derived from an EMBL/GenBank/DDBJ whole genome shotgun (WGS) entry which is preliminary data.</text>
</comment>
<feature type="binding site" evidence="2">
    <location>
        <position position="183"/>
    </location>
    <ligand>
        <name>ATP</name>
        <dbReference type="ChEBI" id="CHEBI:30616"/>
    </ligand>
</feature>
<comment type="similarity">
    <text evidence="2">Belongs to the TmcAL family.</text>
</comment>
<comment type="caution">
    <text evidence="2">Lacks conserved residue(s) required for the propagation of feature annotation.</text>
</comment>
<feature type="binding site" evidence="2">
    <location>
        <position position="101"/>
    </location>
    <ligand>
        <name>ATP</name>
        <dbReference type="ChEBI" id="CHEBI:30616"/>
    </ligand>
</feature>
<dbReference type="HAMAP" id="MF_01539">
    <property type="entry name" value="TmcAL"/>
    <property type="match status" value="1"/>
</dbReference>
<accession>A0A133PM78</accession>
<dbReference type="Gene3D" id="3.40.50.620">
    <property type="entry name" value="HUPs"/>
    <property type="match status" value="1"/>
</dbReference>
<feature type="binding site" evidence="2">
    <location>
        <begin position="7"/>
        <end position="20"/>
    </location>
    <ligand>
        <name>ATP</name>
        <dbReference type="ChEBI" id="CHEBI:30616"/>
    </ligand>
</feature>
<dbReference type="GO" id="GO:0006400">
    <property type="term" value="P:tRNA modification"/>
    <property type="evidence" value="ECO:0007669"/>
    <property type="project" value="UniProtKB-UniRule"/>
</dbReference>
<dbReference type="GO" id="GO:0005524">
    <property type="term" value="F:ATP binding"/>
    <property type="evidence" value="ECO:0007669"/>
    <property type="project" value="UniProtKB-KW"/>
</dbReference>
<comment type="function">
    <text evidence="2">Catalyzes the formation of N(4)-acetylcytidine (ac(4)C) at the wobble position of elongator tRNA(Met), using acetate and ATP as substrates. First activates an acetate ion to form acetyladenylate (Ac-AMP) and then transfers the acetyl group to tRNA to form ac(4)C34.</text>
</comment>
<dbReference type="EMBL" id="LRQE01000034">
    <property type="protein sequence ID" value="KXA29669.1"/>
    <property type="molecule type" value="Genomic_DNA"/>
</dbReference>
<dbReference type="Proteomes" id="UP000070174">
    <property type="component" value="Unassembled WGS sequence"/>
</dbReference>
<keyword evidence="2" id="KW-0694">RNA-binding</keyword>
<comment type="subcellular location">
    <subcellularLocation>
        <location evidence="2">Cytoplasm</location>
    </subcellularLocation>
</comment>
<keyword evidence="2" id="KW-0436">Ligase</keyword>
<name>A0A133PM78_9FIRM</name>
<proteinExistence type="inferred from homology"/>
<dbReference type="PANTHER" id="PTHR37825:SF1">
    <property type="entry name" value="TRNA(MET) CYTIDINE ACETATE LIGASE"/>
    <property type="match status" value="1"/>
</dbReference>
<dbReference type="InterPro" id="IPR014729">
    <property type="entry name" value="Rossmann-like_a/b/a_fold"/>
</dbReference>
<protein>
    <recommendedName>
        <fullName evidence="2">tRNA(Met) cytidine acetate ligase</fullName>
        <ecNumber evidence="2">6.3.4.-</ecNumber>
    </recommendedName>
</protein>
<dbReference type="GO" id="GO:0000049">
    <property type="term" value="F:tRNA binding"/>
    <property type="evidence" value="ECO:0007669"/>
    <property type="project" value="UniProtKB-KW"/>
</dbReference>
<dbReference type="InterPro" id="IPR008513">
    <property type="entry name" value="tRNA(Met)_cyd_acetate_ligase"/>
</dbReference>
<keyword evidence="1 2" id="KW-0819">tRNA processing</keyword>
<organism evidence="3">
    <name type="scientific">Peptoniphilus harei</name>
    <dbReference type="NCBI Taxonomy" id="54005"/>
    <lineage>
        <taxon>Bacteria</taxon>
        <taxon>Bacillati</taxon>
        <taxon>Bacillota</taxon>
        <taxon>Tissierellia</taxon>
        <taxon>Tissierellales</taxon>
        <taxon>Peptoniphilaceae</taxon>
        <taxon>Peptoniphilus</taxon>
    </lineage>
</organism>
<evidence type="ECO:0000313" key="4">
    <source>
        <dbReference type="Proteomes" id="UP000070174"/>
    </source>
</evidence>
<sequence length="380" mass="44276">MKIASIIAEYNPFHKGHAYQINKIKEDYTDFIVVIMSGSFVQRGEPAIINKYERARQAVNNGASLVLELPLPYATSNAEIFALGAVNILNSMGIVHRLYFGSEDDVEVLKNLQEKIDKNFDEAKLKKYLSEGKSFIRSRELAMDFLTEEENEILKRPNNILGMEYLRSLTKLNSNIDPRSIKRKNVNHNDDFSLDGFASASHIRRLAYEGEDVSNFLPGYDLVVENKLENYFDIFKYKMICEKINFKDYFDYEEGLENRILENLDAENFHDLIEKVHSKRHSRSRIKRLIIEILLDIKKDLIKNSFKDPYTRVLACDERGIEIFKKSKNKNKIYSFKSFYDTSSGITKEMLDKEILASDLYNIKNGKIKTDFTREVYKKL</sequence>
<evidence type="ECO:0000313" key="3">
    <source>
        <dbReference type="EMBL" id="KXA29669.1"/>
    </source>
</evidence>
<evidence type="ECO:0000256" key="1">
    <source>
        <dbReference type="ARBA" id="ARBA00022694"/>
    </source>
</evidence>
<dbReference type="GO" id="GO:0005737">
    <property type="term" value="C:cytoplasm"/>
    <property type="evidence" value="ECO:0007669"/>
    <property type="project" value="UniProtKB-SubCell"/>
</dbReference>
<feature type="binding site" evidence="2">
    <location>
        <position position="158"/>
    </location>
    <ligand>
        <name>ATP</name>
        <dbReference type="ChEBI" id="CHEBI:30616"/>
    </ligand>
</feature>
<dbReference type="Pfam" id="PF05636">
    <property type="entry name" value="HIGH_NTase1"/>
    <property type="match status" value="1"/>
</dbReference>
<reference evidence="3 4" key="1">
    <citation type="submission" date="2016-01" db="EMBL/GenBank/DDBJ databases">
        <authorList>
            <person name="Oliw E.H."/>
        </authorList>
    </citation>
    <scope>NUCLEOTIDE SEQUENCE [LARGE SCALE GENOMIC DNA]</scope>
    <source>
        <strain evidence="3 4">CMW7756A</strain>
    </source>
</reference>
<dbReference type="SUPFAM" id="SSF52374">
    <property type="entry name" value="Nucleotidylyl transferase"/>
    <property type="match status" value="1"/>
</dbReference>
<dbReference type="PANTHER" id="PTHR37825">
    <property type="entry name" value="TRNA(MET) CYTIDINE ACETATE LIGASE"/>
    <property type="match status" value="1"/>
</dbReference>
<dbReference type="GO" id="GO:0016879">
    <property type="term" value="F:ligase activity, forming carbon-nitrogen bonds"/>
    <property type="evidence" value="ECO:0007669"/>
    <property type="project" value="UniProtKB-UniRule"/>
</dbReference>
<keyword evidence="2" id="KW-0963">Cytoplasm</keyword>
<dbReference type="EC" id="6.3.4.-" evidence="2"/>
<dbReference type="RefSeq" id="WP_060800357.1">
    <property type="nucleotide sequence ID" value="NZ_KQ957101.1"/>
</dbReference>
<dbReference type="PATRIC" id="fig|54005.3.peg.1278"/>
<evidence type="ECO:0000256" key="2">
    <source>
        <dbReference type="HAMAP-Rule" id="MF_01539"/>
    </source>
</evidence>
<gene>
    <name evidence="2" type="primary">tmcAL</name>
    <name evidence="3" type="ORF">HMPREF3229_01295</name>
</gene>
<keyword evidence="2" id="KW-0067">ATP-binding</keyword>
<comment type="catalytic activity">
    <reaction evidence="2">
        <text>cytidine(34) in elongator tRNA(Met) + acetate + ATP = N(4)-acetylcytidine(34) in elongator tRNA(Met) + AMP + diphosphate</text>
        <dbReference type="Rhea" id="RHEA:58144"/>
        <dbReference type="Rhea" id="RHEA-COMP:10693"/>
        <dbReference type="Rhea" id="RHEA-COMP:10694"/>
        <dbReference type="ChEBI" id="CHEBI:30089"/>
        <dbReference type="ChEBI" id="CHEBI:30616"/>
        <dbReference type="ChEBI" id="CHEBI:33019"/>
        <dbReference type="ChEBI" id="CHEBI:74900"/>
        <dbReference type="ChEBI" id="CHEBI:82748"/>
        <dbReference type="ChEBI" id="CHEBI:456215"/>
    </reaction>
</comment>
<keyword evidence="2" id="KW-0820">tRNA-binding</keyword>
<dbReference type="AlphaFoldDB" id="A0A133PM78"/>
<keyword evidence="2" id="KW-0547">Nucleotide-binding</keyword>